<dbReference type="Gene3D" id="3.90.228.10">
    <property type="match status" value="1"/>
</dbReference>
<reference evidence="3 4" key="1">
    <citation type="journal article" date="2022" name="Nat. Plants">
        <title>Genomes of leafy and leafless Platanthera orchids illuminate the evolution of mycoheterotrophy.</title>
        <authorList>
            <person name="Li M.H."/>
            <person name="Liu K.W."/>
            <person name="Li Z."/>
            <person name="Lu H.C."/>
            <person name="Ye Q.L."/>
            <person name="Zhang D."/>
            <person name="Wang J.Y."/>
            <person name="Li Y.F."/>
            <person name="Zhong Z.M."/>
            <person name="Liu X."/>
            <person name="Yu X."/>
            <person name="Liu D.K."/>
            <person name="Tu X.D."/>
            <person name="Liu B."/>
            <person name="Hao Y."/>
            <person name="Liao X.Y."/>
            <person name="Jiang Y.T."/>
            <person name="Sun W.H."/>
            <person name="Chen J."/>
            <person name="Chen Y.Q."/>
            <person name="Ai Y."/>
            <person name="Zhai J.W."/>
            <person name="Wu S.S."/>
            <person name="Zhou Z."/>
            <person name="Hsiao Y.Y."/>
            <person name="Wu W.L."/>
            <person name="Chen Y.Y."/>
            <person name="Lin Y.F."/>
            <person name="Hsu J.L."/>
            <person name="Li C.Y."/>
            <person name="Wang Z.W."/>
            <person name="Zhao X."/>
            <person name="Zhong W.Y."/>
            <person name="Ma X.K."/>
            <person name="Ma L."/>
            <person name="Huang J."/>
            <person name="Chen G.Z."/>
            <person name="Huang M.Z."/>
            <person name="Huang L."/>
            <person name="Peng D.H."/>
            <person name="Luo Y.B."/>
            <person name="Zou S.Q."/>
            <person name="Chen S.P."/>
            <person name="Lan S."/>
            <person name="Tsai W.C."/>
            <person name="Van de Peer Y."/>
            <person name="Liu Z.J."/>
        </authorList>
    </citation>
    <scope>NUCLEOTIDE SEQUENCE [LARGE SCALE GENOMIC DNA]</scope>
    <source>
        <strain evidence="3">Lor287</strain>
    </source>
</reference>
<evidence type="ECO:0000259" key="2">
    <source>
        <dbReference type="PROSITE" id="PS00028"/>
    </source>
</evidence>
<evidence type="ECO:0000256" key="1">
    <source>
        <dbReference type="SAM" id="MobiDB-lite"/>
    </source>
</evidence>
<dbReference type="Proteomes" id="UP001418222">
    <property type="component" value="Unassembled WGS sequence"/>
</dbReference>
<comment type="caution">
    <text evidence="3">The sequence shown here is derived from an EMBL/GenBank/DDBJ whole genome shotgun (WGS) entry which is preliminary data.</text>
</comment>
<feature type="region of interest" description="Disordered" evidence="1">
    <location>
        <begin position="1"/>
        <end position="22"/>
    </location>
</feature>
<accession>A0AAP0AYW7</accession>
<proteinExistence type="predicted"/>
<dbReference type="AlphaFoldDB" id="A0AAP0AYW7"/>
<dbReference type="PROSITE" id="PS00028">
    <property type="entry name" value="ZINC_FINGER_C2H2_1"/>
    <property type="match status" value="1"/>
</dbReference>
<feature type="domain" description="C2H2-type" evidence="2">
    <location>
        <begin position="173"/>
        <end position="194"/>
    </location>
</feature>
<keyword evidence="4" id="KW-1185">Reference proteome</keyword>
<dbReference type="InterPro" id="IPR013087">
    <property type="entry name" value="Znf_C2H2_type"/>
</dbReference>
<evidence type="ECO:0000313" key="3">
    <source>
        <dbReference type="EMBL" id="KAK8919279.1"/>
    </source>
</evidence>
<organism evidence="3 4">
    <name type="scientific">Platanthera zijinensis</name>
    <dbReference type="NCBI Taxonomy" id="2320716"/>
    <lineage>
        <taxon>Eukaryota</taxon>
        <taxon>Viridiplantae</taxon>
        <taxon>Streptophyta</taxon>
        <taxon>Embryophyta</taxon>
        <taxon>Tracheophyta</taxon>
        <taxon>Spermatophyta</taxon>
        <taxon>Magnoliopsida</taxon>
        <taxon>Liliopsida</taxon>
        <taxon>Asparagales</taxon>
        <taxon>Orchidaceae</taxon>
        <taxon>Orchidoideae</taxon>
        <taxon>Orchideae</taxon>
        <taxon>Orchidinae</taxon>
        <taxon>Platanthera</taxon>
    </lineage>
</organism>
<sequence length="413" mass="45226">MGGDVPAKQRRRKTEKEKKKTPITVWDSLKKSLPCSPEQSEVCVPVSKTRHRSSVLSRRRPISLSGCSRSIANLRDVIHGSKRHMERPPTCSPRSIGSSEFLNPVTHESILTNSKPDLKITCFDGGPLRGAGSLITPPRISRTGSFAGPLLGNNGGDSAPKLSLLSDSTGISCHKCGERVMKEEDLEAHHLSKHAVTELMPGDSSRKIIEMICRTNPVKTEGNCWRIARILKVQNTQKTLARFEEHREMVKLKAEKLPKKHPRCLADGNELLRFHGTKIACNLGMNGSSSLCASEKCSACRILRHGLSAEKEMRRSVGVFTASTSARALESVDEGDGCGDDEDDEDSSVKKALLVCRVIAGRVHRPLEKLEEIVGQSGFDSVAGKVGLHSNIEELYLLNPRALLPCFVVICKS</sequence>
<dbReference type="FunFam" id="3.90.228.10:FF:000015">
    <property type="entry name" value="C2H2-like zinc finger protein"/>
    <property type="match status" value="1"/>
</dbReference>
<name>A0AAP0AYW7_9ASPA</name>
<dbReference type="PANTHER" id="PTHR31681">
    <property type="entry name" value="C2H2-LIKE ZINC FINGER PROTEIN"/>
    <property type="match status" value="1"/>
</dbReference>
<dbReference type="PANTHER" id="PTHR31681:SF39">
    <property type="entry name" value="OS01G0785900 PROTEIN"/>
    <property type="match status" value="1"/>
</dbReference>
<dbReference type="EMBL" id="JBBWWQ010000019">
    <property type="protein sequence ID" value="KAK8919279.1"/>
    <property type="molecule type" value="Genomic_DNA"/>
</dbReference>
<gene>
    <name evidence="3" type="ORF">KSP39_PZI021412</name>
</gene>
<evidence type="ECO:0000313" key="4">
    <source>
        <dbReference type="Proteomes" id="UP001418222"/>
    </source>
</evidence>
<dbReference type="SUPFAM" id="SSF56399">
    <property type="entry name" value="ADP-ribosylation"/>
    <property type="match status" value="1"/>
</dbReference>
<protein>
    <recommendedName>
        <fullName evidence="2">C2H2-type domain-containing protein</fullName>
    </recommendedName>
</protein>